<gene>
    <name evidence="5" type="ORF">ACHHYP_06451</name>
</gene>
<evidence type="ECO:0000256" key="2">
    <source>
        <dbReference type="SAM" id="Phobius"/>
    </source>
</evidence>
<keyword evidence="2" id="KW-1133">Transmembrane helix</keyword>
<proteinExistence type="predicted"/>
<evidence type="ECO:0000256" key="1">
    <source>
        <dbReference type="SAM" id="MobiDB-lite"/>
    </source>
</evidence>
<comment type="caution">
    <text evidence="5">The sequence shown here is derived from an EMBL/GenBank/DDBJ whole genome shotgun (WGS) entry which is preliminary data.</text>
</comment>
<feature type="transmembrane region" description="Helical" evidence="2">
    <location>
        <begin position="65"/>
        <end position="82"/>
    </location>
</feature>
<sequence length="746" mass="82162">MTSTVRMTGALDPTYVPMSQDEAAVPRAETPTPEAPVDEAFLAAKLEVASTPLTAHLAYRADIDGLRTVAIIPVLIFHAYPLAFPSGFIGVDIFFVISGFLISSILFKEMATQKFTYANFYSRRIRRIYPVLLVVLATTFGLGCAYHLAAPLKRLAATMLAGTLFGANLQVLSLEEGYFSASVKEDALLHLWSLGVEEQFYIFWPVLLSLLVKLSTATALKAQVAVCLVSFVTNICFLGYHGTDKYAFYLPFTRFWQMAIGGVVAHWTMHHSPAHSPWRDGLLAFVAVAMLGIAFCLLTESSAFPGYWALLPTLGAALLIGSGPATAFHAYVLSNRPMVFVGKISYALYLWHWPLLVFAKAHYPEVSTRPWYMAPWAMIAAAFILSYLSFLIVESPLRRLKSKWLVPSLVVSMLVMTALATSTYVAPASFSRTQIALDEMLRETANTPVISNKNGPNSSRGPQEAPPTYLKIMAGKGDWDPDVGYEDYPVSSPFKPTPLHDKMLNPGQKNVLFVMGDSHADMIKPRFHQLFLDSGNASFPTVMFKSESAITSLPCNPDVFDNNLALVKELMPKAFLHVTNWPQFLRAPLKSSGPVRYPPVCCRPGYQDECPLQYGADVTENLRLFTKAMKELSEAGIKVYVAGMNPEGDEFDPEKMVRGSDVGTTTPVSRAAYRSEHRELLAQVEAAIAAANATLIDFSENQCDGDSCHVVDQFGNPIMKDSNHFRPGYARKYLGVLDQMIAAATV</sequence>
<keyword evidence="5" id="KW-0808">Transferase</keyword>
<dbReference type="EMBL" id="JNBR01000917">
    <property type="protein sequence ID" value="OQR89150.1"/>
    <property type="molecule type" value="Genomic_DNA"/>
</dbReference>
<feature type="transmembrane region" description="Helical" evidence="2">
    <location>
        <begin position="199"/>
        <end position="215"/>
    </location>
</feature>
<feature type="transmembrane region" description="Helical" evidence="2">
    <location>
        <begin position="344"/>
        <end position="361"/>
    </location>
</feature>
<dbReference type="InterPro" id="IPR043968">
    <property type="entry name" value="SGNH"/>
</dbReference>
<dbReference type="OrthoDB" id="207378at2759"/>
<dbReference type="GO" id="GO:0016020">
    <property type="term" value="C:membrane"/>
    <property type="evidence" value="ECO:0007669"/>
    <property type="project" value="TreeGrafter"/>
</dbReference>
<dbReference type="GO" id="GO:0016747">
    <property type="term" value="F:acyltransferase activity, transferring groups other than amino-acyl groups"/>
    <property type="evidence" value="ECO:0007669"/>
    <property type="project" value="InterPro"/>
</dbReference>
<name>A0A1V9YUC4_ACHHY</name>
<dbReference type="AlphaFoldDB" id="A0A1V9YUC4"/>
<feature type="transmembrane region" description="Helical" evidence="2">
    <location>
        <begin position="405"/>
        <end position="426"/>
    </location>
</feature>
<feature type="transmembrane region" description="Helical" evidence="2">
    <location>
        <begin position="88"/>
        <end position="107"/>
    </location>
</feature>
<dbReference type="PANTHER" id="PTHR23028:SF53">
    <property type="entry name" value="ACYL_TRANSF_3 DOMAIN-CONTAINING PROTEIN"/>
    <property type="match status" value="1"/>
</dbReference>
<feature type="region of interest" description="Disordered" evidence="1">
    <location>
        <begin position="447"/>
        <end position="467"/>
    </location>
</feature>
<evidence type="ECO:0000259" key="4">
    <source>
        <dbReference type="Pfam" id="PF19040"/>
    </source>
</evidence>
<feature type="transmembrane region" description="Helical" evidence="2">
    <location>
        <begin position="307"/>
        <end position="332"/>
    </location>
</feature>
<evidence type="ECO:0000313" key="5">
    <source>
        <dbReference type="EMBL" id="OQR89150.1"/>
    </source>
</evidence>
<feature type="compositionally biased region" description="Polar residues" evidence="1">
    <location>
        <begin position="447"/>
        <end position="461"/>
    </location>
</feature>
<dbReference type="Pfam" id="PF01757">
    <property type="entry name" value="Acyl_transf_3"/>
    <property type="match status" value="1"/>
</dbReference>
<accession>A0A1V9YUC4</accession>
<dbReference type="InterPro" id="IPR050879">
    <property type="entry name" value="Acyltransferase_3"/>
</dbReference>
<dbReference type="GO" id="GO:0000271">
    <property type="term" value="P:polysaccharide biosynthetic process"/>
    <property type="evidence" value="ECO:0007669"/>
    <property type="project" value="TreeGrafter"/>
</dbReference>
<keyword evidence="2" id="KW-0472">Membrane</keyword>
<reference evidence="5 6" key="1">
    <citation type="journal article" date="2014" name="Genome Biol. Evol.">
        <title>The secreted proteins of Achlya hypogyna and Thraustotheca clavata identify the ancestral oomycete secretome and reveal gene acquisitions by horizontal gene transfer.</title>
        <authorList>
            <person name="Misner I."/>
            <person name="Blouin N."/>
            <person name="Leonard G."/>
            <person name="Richards T.A."/>
            <person name="Lane C.E."/>
        </authorList>
    </citation>
    <scope>NUCLEOTIDE SEQUENCE [LARGE SCALE GENOMIC DNA]</scope>
    <source>
        <strain evidence="5 6">ATCC 48635</strain>
    </source>
</reference>
<dbReference type="InterPro" id="IPR002656">
    <property type="entry name" value="Acyl_transf_3_dom"/>
</dbReference>
<keyword evidence="2" id="KW-0812">Transmembrane</keyword>
<keyword evidence="5" id="KW-0012">Acyltransferase</keyword>
<dbReference type="Proteomes" id="UP000243579">
    <property type="component" value="Unassembled WGS sequence"/>
</dbReference>
<dbReference type="Pfam" id="PF19040">
    <property type="entry name" value="SGNH"/>
    <property type="match status" value="1"/>
</dbReference>
<evidence type="ECO:0000313" key="6">
    <source>
        <dbReference type="Proteomes" id="UP000243579"/>
    </source>
</evidence>
<feature type="transmembrane region" description="Helical" evidence="2">
    <location>
        <begin position="246"/>
        <end position="269"/>
    </location>
</feature>
<protein>
    <submittedName>
        <fullName evidence="5">Acyltransferase 3</fullName>
    </submittedName>
</protein>
<dbReference type="STRING" id="1202772.A0A1V9YUC4"/>
<keyword evidence="6" id="KW-1185">Reference proteome</keyword>
<feature type="transmembrane region" description="Helical" evidence="2">
    <location>
        <begin position="281"/>
        <end position="301"/>
    </location>
</feature>
<organism evidence="5 6">
    <name type="scientific">Achlya hypogyna</name>
    <name type="common">Oomycete</name>
    <name type="synonym">Protoachlya hypogyna</name>
    <dbReference type="NCBI Taxonomy" id="1202772"/>
    <lineage>
        <taxon>Eukaryota</taxon>
        <taxon>Sar</taxon>
        <taxon>Stramenopiles</taxon>
        <taxon>Oomycota</taxon>
        <taxon>Saprolegniomycetes</taxon>
        <taxon>Saprolegniales</taxon>
        <taxon>Achlyaceae</taxon>
        <taxon>Achlya</taxon>
    </lineage>
</organism>
<feature type="domain" description="Acyltransferase 3" evidence="3">
    <location>
        <begin position="61"/>
        <end position="388"/>
    </location>
</feature>
<feature type="transmembrane region" description="Helical" evidence="2">
    <location>
        <begin position="373"/>
        <end position="393"/>
    </location>
</feature>
<feature type="transmembrane region" description="Helical" evidence="2">
    <location>
        <begin position="128"/>
        <end position="149"/>
    </location>
</feature>
<dbReference type="PANTHER" id="PTHR23028">
    <property type="entry name" value="ACETYLTRANSFERASE"/>
    <property type="match status" value="1"/>
</dbReference>
<evidence type="ECO:0000259" key="3">
    <source>
        <dbReference type="Pfam" id="PF01757"/>
    </source>
</evidence>
<feature type="domain" description="SGNH" evidence="4">
    <location>
        <begin position="507"/>
        <end position="727"/>
    </location>
</feature>
<feature type="transmembrane region" description="Helical" evidence="2">
    <location>
        <begin position="222"/>
        <end position="240"/>
    </location>
</feature>